<protein>
    <recommendedName>
        <fullName evidence="2">DUF6589 domain-containing protein</fullName>
    </recommendedName>
</protein>
<organism evidence="3 4">
    <name type="scientific">Dendrothele bispora (strain CBS 962.96)</name>
    <dbReference type="NCBI Taxonomy" id="1314807"/>
    <lineage>
        <taxon>Eukaryota</taxon>
        <taxon>Fungi</taxon>
        <taxon>Dikarya</taxon>
        <taxon>Basidiomycota</taxon>
        <taxon>Agaricomycotina</taxon>
        <taxon>Agaricomycetes</taxon>
        <taxon>Agaricomycetidae</taxon>
        <taxon>Agaricales</taxon>
        <taxon>Agaricales incertae sedis</taxon>
        <taxon>Dendrothele</taxon>
    </lineage>
</organism>
<dbReference type="InterPro" id="IPR046496">
    <property type="entry name" value="DUF6589"/>
</dbReference>
<reference evidence="3 4" key="1">
    <citation type="journal article" date="2019" name="Nat. Ecol. Evol.">
        <title>Megaphylogeny resolves global patterns of mushroom evolution.</title>
        <authorList>
            <person name="Varga T."/>
            <person name="Krizsan K."/>
            <person name="Foldi C."/>
            <person name="Dima B."/>
            <person name="Sanchez-Garcia M."/>
            <person name="Sanchez-Ramirez S."/>
            <person name="Szollosi G.J."/>
            <person name="Szarkandi J.G."/>
            <person name="Papp V."/>
            <person name="Albert L."/>
            <person name="Andreopoulos W."/>
            <person name="Angelini C."/>
            <person name="Antonin V."/>
            <person name="Barry K.W."/>
            <person name="Bougher N.L."/>
            <person name="Buchanan P."/>
            <person name="Buyck B."/>
            <person name="Bense V."/>
            <person name="Catcheside P."/>
            <person name="Chovatia M."/>
            <person name="Cooper J."/>
            <person name="Damon W."/>
            <person name="Desjardin D."/>
            <person name="Finy P."/>
            <person name="Geml J."/>
            <person name="Haridas S."/>
            <person name="Hughes K."/>
            <person name="Justo A."/>
            <person name="Karasinski D."/>
            <person name="Kautmanova I."/>
            <person name="Kiss B."/>
            <person name="Kocsube S."/>
            <person name="Kotiranta H."/>
            <person name="LaButti K.M."/>
            <person name="Lechner B.E."/>
            <person name="Liimatainen K."/>
            <person name="Lipzen A."/>
            <person name="Lukacs Z."/>
            <person name="Mihaltcheva S."/>
            <person name="Morgado L.N."/>
            <person name="Niskanen T."/>
            <person name="Noordeloos M.E."/>
            <person name="Ohm R.A."/>
            <person name="Ortiz-Santana B."/>
            <person name="Ovrebo C."/>
            <person name="Racz N."/>
            <person name="Riley R."/>
            <person name="Savchenko A."/>
            <person name="Shiryaev A."/>
            <person name="Soop K."/>
            <person name="Spirin V."/>
            <person name="Szebenyi C."/>
            <person name="Tomsovsky M."/>
            <person name="Tulloss R.E."/>
            <person name="Uehling J."/>
            <person name="Grigoriev I.V."/>
            <person name="Vagvolgyi C."/>
            <person name="Papp T."/>
            <person name="Martin F.M."/>
            <person name="Miettinen O."/>
            <person name="Hibbett D.S."/>
            <person name="Nagy L.G."/>
        </authorList>
    </citation>
    <scope>NUCLEOTIDE SEQUENCE [LARGE SCALE GENOMIC DNA]</scope>
    <source>
        <strain evidence="3 4">CBS 962.96</strain>
    </source>
</reference>
<sequence length="863" mass="98869">MTYLVDELHYASVAKLFYDFVGPIPPRSSQAFGERHWATQIVGNRVYHDMKDLFHPKPNDNKPIFINPHLATSANMRTKAKGVKTVTKDDLLSFKVSNRVHFFKDRAPLIWYLTECMAAPRMNSVLVTRKHRPPSIIQVAAISSFVLARNQYANGYLAVQFGIWHIACQSHVDVKRISCLMGASIHDTSARHALATIADDSLSRLRLEVKGGHEKCSVLYRYVLDNIQQFVKVWEGAIGRENRLICGCAGTAIGMDDIAPGAFNLEDPFSRILRNDWSELTVEKIYDNINWNHISAIQELHFLRVLLQFVPSLNSLGKHVTESFRTTYAIHHMREGRKTKLVPLGSNSEHEIKTEGMKHAIHDFLSQSGWQPEYSSKLIAWFGGDGGSVLAMDRTKRSASCAGFKRPTNFKDCGNYYPLSCCMKTIWETRVLDCWRLEIGLDHPDNIIKHFENLGKQDQLPEYEVLLRHAKNITERYITLESYEQALSPNDSDSSLIPDHHKFPIGALFESWWYISRCRLCTFTEGEDFTGDRVLANSILFMWEYSIWVELNYAVPDFIVLALLIWVFIFAGSSNSNYCDLLLDMYCLFHYESSKDLKDAIWNNWLVNVERELGNWMADNLLQEHYNRWFEANLQKSNGKFDDKFLHKVLSPNVKFFLRLKEEFESALGLHQRSKSDTSPHLRHGFRQLLTLYREEELQIFRSRRSMGHAATNLFQVDKGKQQLKSSSLAAFLDKHTDLVETLQEVWILSKCTQVTGSPNINKFLTPSPIQPVHDSIHIPIPSNLEGSTDGDDDSSIDDSQLDSDEAAGTKEDETNLYKFKTSTGRLSDYWMDDAELQEMLGDKEADEEEISGDIAMSDDDRN</sequence>
<dbReference type="Proteomes" id="UP000297245">
    <property type="component" value="Unassembled WGS sequence"/>
</dbReference>
<keyword evidence="4" id="KW-1185">Reference proteome</keyword>
<name>A0A4S8MMR3_DENBC</name>
<evidence type="ECO:0000313" key="4">
    <source>
        <dbReference type="Proteomes" id="UP000297245"/>
    </source>
</evidence>
<proteinExistence type="predicted"/>
<evidence type="ECO:0000259" key="2">
    <source>
        <dbReference type="Pfam" id="PF20231"/>
    </source>
</evidence>
<dbReference type="OrthoDB" id="3256296at2759"/>
<evidence type="ECO:0000313" key="3">
    <source>
        <dbReference type="EMBL" id="THV04165.1"/>
    </source>
</evidence>
<accession>A0A4S8MMR3</accession>
<gene>
    <name evidence="3" type="ORF">K435DRAFT_791192</name>
</gene>
<feature type="region of interest" description="Disordered" evidence="1">
    <location>
        <begin position="775"/>
        <end position="813"/>
    </location>
</feature>
<dbReference type="Pfam" id="PF20231">
    <property type="entry name" value="DUF6589"/>
    <property type="match status" value="1"/>
</dbReference>
<feature type="compositionally biased region" description="Acidic residues" evidence="1">
    <location>
        <begin position="789"/>
        <end position="806"/>
    </location>
</feature>
<dbReference type="EMBL" id="ML179059">
    <property type="protein sequence ID" value="THV04165.1"/>
    <property type="molecule type" value="Genomic_DNA"/>
</dbReference>
<dbReference type="AlphaFoldDB" id="A0A4S8MMR3"/>
<evidence type="ECO:0000256" key="1">
    <source>
        <dbReference type="SAM" id="MobiDB-lite"/>
    </source>
</evidence>
<feature type="region of interest" description="Disordered" evidence="1">
    <location>
        <begin position="840"/>
        <end position="863"/>
    </location>
</feature>
<feature type="domain" description="DUF6589" evidence="2">
    <location>
        <begin position="397"/>
        <end position="675"/>
    </location>
</feature>